<reference evidence="2" key="1">
    <citation type="submission" date="2016-10" db="EMBL/GenBank/DDBJ databases">
        <authorList>
            <person name="Varghese N."/>
            <person name="Submissions S."/>
        </authorList>
    </citation>
    <scope>NUCLEOTIDE SEQUENCE [LARGE SCALE GENOMIC DNA]</scope>
    <source>
        <strain evidence="2">FP5</strain>
    </source>
</reference>
<organism evidence="1 2">
    <name type="scientific">Halobacillus alkaliphilus</name>
    <dbReference type="NCBI Taxonomy" id="396056"/>
    <lineage>
        <taxon>Bacteria</taxon>
        <taxon>Bacillati</taxon>
        <taxon>Bacillota</taxon>
        <taxon>Bacilli</taxon>
        <taxon>Bacillales</taxon>
        <taxon>Bacillaceae</taxon>
        <taxon>Halobacillus</taxon>
    </lineage>
</organism>
<dbReference type="EMBL" id="FOOG01000020">
    <property type="protein sequence ID" value="SFG03755.1"/>
    <property type="molecule type" value="Genomic_DNA"/>
</dbReference>
<proteinExistence type="predicted"/>
<name>A0A1I2NIF1_9BACI</name>
<gene>
    <name evidence="1" type="ORF">SAMN05216353_1202</name>
</gene>
<protein>
    <submittedName>
        <fullName evidence="1">Uncharacterized protein</fullName>
    </submittedName>
</protein>
<evidence type="ECO:0000313" key="1">
    <source>
        <dbReference type="EMBL" id="SFG03755.1"/>
    </source>
</evidence>
<dbReference type="AlphaFoldDB" id="A0A1I2NIF1"/>
<keyword evidence="2" id="KW-1185">Reference proteome</keyword>
<dbReference type="Proteomes" id="UP000198897">
    <property type="component" value="Unassembled WGS sequence"/>
</dbReference>
<accession>A0A1I2NIF1</accession>
<sequence>MSKQRKNKTHKRDILDLLFTLIPELIFLPVRVLKWLGEGFARIVIKLLNAI</sequence>
<evidence type="ECO:0000313" key="2">
    <source>
        <dbReference type="Proteomes" id="UP000198897"/>
    </source>
</evidence>